<sequence>MKALYIFVLSVLTFTACNRQNDAAVQPDRARRMAGTYQISLLTMQAGSQPSVSVPMPLQYNGQPLLSGAITITRKSENRVDATVAMTVNKSAIPANVDPALVQDQSYTSENLEIRDNGTGYDLFVDGDKIARFDDNTFTIQRVVANPQTGETYNVGLQAKK</sequence>
<dbReference type="Proteomes" id="UP000187941">
    <property type="component" value="Chromosome"/>
</dbReference>
<dbReference type="AlphaFoldDB" id="A0A1P9WS17"/>
<protein>
    <recommendedName>
        <fullName evidence="3">Lipocalin-like domain-containing protein</fullName>
    </recommendedName>
</protein>
<accession>A0A1P9WS17</accession>
<keyword evidence="2" id="KW-1185">Reference proteome</keyword>
<reference evidence="1 2" key="1">
    <citation type="submission" date="2016-01" db="EMBL/GenBank/DDBJ databases">
        <authorList>
            <person name="Oliw E.H."/>
        </authorList>
    </citation>
    <scope>NUCLEOTIDE SEQUENCE [LARGE SCALE GENOMIC DNA]</scope>
    <source>
        <strain evidence="1 2">DY10</strain>
    </source>
</reference>
<evidence type="ECO:0008006" key="3">
    <source>
        <dbReference type="Google" id="ProtNLM"/>
    </source>
</evidence>
<evidence type="ECO:0000313" key="2">
    <source>
        <dbReference type="Proteomes" id="UP000187941"/>
    </source>
</evidence>
<proteinExistence type="predicted"/>
<name>A0A1P9WS17_9BACT</name>
<dbReference type="KEGG" id="smon:AWR27_01670"/>
<dbReference type="STRING" id="1178516.AWR27_01670"/>
<dbReference type="EMBL" id="CP014263">
    <property type="protein sequence ID" value="AQG78167.1"/>
    <property type="molecule type" value="Genomic_DNA"/>
</dbReference>
<dbReference type="PROSITE" id="PS51257">
    <property type="entry name" value="PROKAR_LIPOPROTEIN"/>
    <property type="match status" value="1"/>
</dbReference>
<dbReference type="RefSeq" id="WP_077129589.1">
    <property type="nucleotide sequence ID" value="NZ_CP014263.1"/>
</dbReference>
<evidence type="ECO:0000313" key="1">
    <source>
        <dbReference type="EMBL" id="AQG78167.1"/>
    </source>
</evidence>
<gene>
    <name evidence="1" type="ORF">AWR27_01670</name>
</gene>
<organism evidence="1 2">
    <name type="scientific">Spirosoma montaniterrae</name>
    <dbReference type="NCBI Taxonomy" id="1178516"/>
    <lineage>
        <taxon>Bacteria</taxon>
        <taxon>Pseudomonadati</taxon>
        <taxon>Bacteroidota</taxon>
        <taxon>Cytophagia</taxon>
        <taxon>Cytophagales</taxon>
        <taxon>Cytophagaceae</taxon>
        <taxon>Spirosoma</taxon>
    </lineage>
</organism>